<evidence type="ECO:0000256" key="3">
    <source>
        <dbReference type="SAM" id="MobiDB-lite"/>
    </source>
</evidence>
<dbReference type="HOGENOM" id="CLU_115353_1_0_4"/>
<evidence type="ECO:0000256" key="2">
    <source>
        <dbReference type="HAMAP-Rule" id="MF_00048"/>
    </source>
</evidence>
<name>E7RZA7_9BURK</name>
<sequence>MNDTPRLTPRQRIGNEAEQQAREHLQQAGLRLVAANVRYKVGEIDLIMRDGQTVVFVEVRSRRSMAWGGAAASVDFRKQQRIQRAAQCWLQSRFAGRGWPECRFDVVAIEGGQLTWIRQAF</sequence>
<evidence type="ECO:0000313" key="5">
    <source>
        <dbReference type="Proteomes" id="UP000011021"/>
    </source>
</evidence>
<organism evidence="4 5">
    <name type="scientific">Lautropia mirabilis ATCC 51599</name>
    <dbReference type="NCBI Taxonomy" id="887898"/>
    <lineage>
        <taxon>Bacteria</taxon>
        <taxon>Pseudomonadati</taxon>
        <taxon>Pseudomonadota</taxon>
        <taxon>Betaproteobacteria</taxon>
        <taxon>Burkholderiales</taxon>
        <taxon>Burkholderiaceae</taxon>
        <taxon>Lautropia</taxon>
    </lineage>
</organism>
<dbReference type="SUPFAM" id="SSF52980">
    <property type="entry name" value="Restriction endonuclease-like"/>
    <property type="match status" value="1"/>
</dbReference>
<comment type="similarity">
    <text evidence="1 2">Belongs to the UPF0102 family.</text>
</comment>
<dbReference type="InterPro" id="IPR011335">
    <property type="entry name" value="Restrct_endonuc-II-like"/>
</dbReference>
<dbReference type="PANTHER" id="PTHR34039:SF1">
    <property type="entry name" value="UPF0102 PROTEIN YRAN"/>
    <property type="match status" value="1"/>
</dbReference>
<proteinExistence type="inferred from homology"/>
<dbReference type="eggNOG" id="COG0792">
    <property type="taxonomic scope" value="Bacteria"/>
</dbReference>
<accession>E7RZA7</accession>
<dbReference type="NCBIfam" id="NF009154">
    <property type="entry name" value="PRK12497.3-3"/>
    <property type="match status" value="1"/>
</dbReference>
<dbReference type="InterPro" id="IPR011856">
    <property type="entry name" value="tRNA_endonuc-like_dom_sf"/>
</dbReference>
<dbReference type="NCBIfam" id="TIGR00252">
    <property type="entry name" value="YraN family protein"/>
    <property type="match status" value="1"/>
</dbReference>
<comment type="caution">
    <text evidence="4">The sequence shown here is derived from an EMBL/GenBank/DDBJ whole genome shotgun (WGS) entry which is preliminary data.</text>
</comment>
<dbReference type="GO" id="GO:0003676">
    <property type="term" value="F:nucleic acid binding"/>
    <property type="evidence" value="ECO:0007669"/>
    <property type="project" value="InterPro"/>
</dbReference>
<keyword evidence="5" id="KW-1185">Reference proteome</keyword>
<dbReference type="RefSeq" id="WP_005674394.1">
    <property type="nucleotide sequence ID" value="NZ_CP146288.1"/>
</dbReference>
<dbReference type="EMBL" id="AEQP01000022">
    <property type="protein sequence ID" value="EFV93906.1"/>
    <property type="molecule type" value="Genomic_DNA"/>
</dbReference>
<dbReference type="PANTHER" id="PTHR34039">
    <property type="entry name" value="UPF0102 PROTEIN YRAN"/>
    <property type="match status" value="1"/>
</dbReference>
<dbReference type="CDD" id="cd20736">
    <property type="entry name" value="PoNe_Nuclease"/>
    <property type="match status" value="1"/>
</dbReference>
<dbReference type="Gene3D" id="3.40.1350.10">
    <property type="match status" value="1"/>
</dbReference>
<evidence type="ECO:0000313" key="4">
    <source>
        <dbReference type="EMBL" id="EFV93906.1"/>
    </source>
</evidence>
<gene>
    <name evidence="4" type="ORF">HMPREF0551_2021</name>
</gene>
<dbReference type="InterPro" id="IPR003509">
    <property type="entry name" value="UPF0102_YraN-like"/>
</dbReference>
<dbReference type="Pfam" id="PF02021">
    <property type="entry name" value="UPF0102"/>
    <property type="match status" value="1"/>
</dbReference>
<dbReference type="NCBIfam" id="NF009150">
    <property type="entry name" value="PRK12497.1-3"/>
    <property type="match status" value="1"/>
</dbReference>
<protein>
    <recommendedName>
        <fullName evidence="2">UPF0102 protein HMPREF0551_2021</fullName>
    </recommendedName>
</protein>
<dbReference type="HAMAP" id="MF_00048">
    <property type="entry name" value="UPF0102"/>
    <property type="match status" value="1"/>
</dbReference>
<dbReference type="Proteomes" id="UP000011021">
    <property type="component" value="Unassembled WGS sequence"/>
</dbReference>
<reference evidence="4 5" key="1">
    <citation type="submission" date="2010-12" db="EMBL/GenBank/DDBJ databases">
        <authorList>
            <person name="Muzny D."/>
            <person name="Qin X."/>
            <person name="Deng J."/>
            <person name="Jiang H."/>
            <person name="Liu Y."/>
            <person name="Qu J."/>
            <person name="Song X.-Z."/>
            <person name="Zhang L."/>
            <person name="Thornton R."/>
            <person name="Coyle M."/>
            <person name="Francisco L."/>
            <person name="Jackson L."/>
            <person name="Javaid M."/>
            <person name="Korchina V."/>
            <person name="Kovar C."/>
            <person name="Mata R."/>
            <person name="Mathew T."/>
            <person name="Ngo R."/>
            <person name="Nguyen L."/>
            <person name="Nguyen N."/>
            <person name="Okwuonu G."/>
            <person name="Ongeri F."/>
            <person name="Pham C."/>
            <person name="Simmons D."/>
            <person name="Wilczek-Boney K."/>
            <person name="Hale W."/>
            <person name="Jakkamsetti A."/>
            <person name="Pham P."/>
            <person name="Ruth R."/>
            <person name="San Lucas F."/>
            <person name="Warren J."/>
            <person name="Zhang J."/>
            <person name="Zhao Z."/>
            <person name="Zhou C."/>
            <person name="Zhu D."/>
            <person name="Lee S."/>
            <person name="Bess C."/>
            <person name="Blankenburg K."/>
            <person name="Forbes L."/>
            <person name="Fu Q."/>
            <person name="Gubbala S."/>
            <person name="Hirani K."/>
            <person name="Jayaseelan J.C."/>
            <person name="Lara F."/>
            <person name="Munidasa M."/>
            <person name="Palculict T."/>
            <person name="Patil S."/>
            <person name="Pu L.-L."/>
            <person name="Saada N."/>
            <person name="Tang L."/>
            <person name="Weissenberger G."/>
            <person name="Zhu Y."/>
            <person name="Hemphill L."/>
            <person name="Shang Y."/>
            <person name="Youmans B."/>
            <person name="Ayvaz T."/>
            <person name="Ross M."/>
            <person name="Santibanez J."/>
            <person name="Aqrawi P."/>
            <person name="Gross S."/>
            <person name="Joshi V."/>
            <person name="Fowler G."/>
            <person name="Nazareth L."/>
            <person name="Reid J."/>
            <person name="Worley K."/>
            <person name="Petrosino J."/>
            <person name="Highlander S."/>
            <person name="Gibbs R."/>
        </authorList>
    </citation>
    <scope>NUCLEOTIDE SEQUENCE [LARGE SCALE GENOMIC DNA]</scope>
    <source>
        <strain evidence="4 5">ATCC 51599</strain>
    </source>
</reference>
<evidence type="ECO:0000256" key="1">
    <source>
        <dbReference type="ARBA" id="ARBA00006738"/>
    </source>
</evidence>
<dbReference type="STRING" id="887898.HMPREF0551_2021"/>
<feature type="region of interest" description="Disordered" evidence="3">
    <location>
        <begin position="1"/>
        <end position="20"/>
    </location>
</feature>
<dbReference type="AlphaFoldDB" id="E7RZA7"/>